<dbReference type="Pfam" id="PF16653">
    <property type="entry name" value="Sacchrp_dh_C"/>
    <property type="match status" value="1"/>
</dbReference>
<dbReference type="Gene3D" id="1.10.1870.10">
    <property type="entry name" value="Domain 3, Saccharopine reductase"/>
    <property type="match status" value="1"/>
</dbReference>
<dbReference type="InterPro" id="IPR005097">
    <property type="entry name" value="Sacchrp_dh_NADP-bd"/>
</dbReference>
<dbReference type="InterPro" id="IPR051168">
    <property type="entry name" value="AASS"/>
</dbReference>
<dbReference type="InterPro" id="IPR032095">
    <property type="entry name" value="Sacchrp_dh-like_C"/>
</dbReference>
<dbReference type="Proteomes" id="UP001594351">
    <property type="component" value="Unassembled WGS sequence"/>
</dbReference>
<dbReference type="EMBL" id="JBHPBY010000277">
    <property type="protein sequence ID" value="MFC1852177.1"/>
    <property type="molecule type" value="Genomic_DNA"/>
</dbReference>
<feature type="domain" description="Saccharopine dehydrogenase-like C-terminal" evidence="3">
    <location>
        <begin position="123"/>
        <end position="429"/>
    </location>
</feature>
<name>A0ABV6Z158_UNCC1</name>
<dbReference type="PANTHER" id="PTHR11133:SF22">
    <property type="entry name" value="ALPHA-AMINOADIPIC SEMIALDEHYDE SYNTHASE, MITOCHONDRIAL"/>
    <property type="match status" value="1"/>
</dbReference>
<evidence type="ECO:0000259" key="2">
    <source>
        <dbReference type="Pfam" id="PF03435"/>
    </source>
</evidence>
<dbReference type="PANTHER" id="PTHR11133">
    <property type="entry name" value="SACCHAROPINE DEHYDROGENASE"/>
    <property type="match status" value="1"/>
</dbReference>
<dbReference type="Gene3D" id="3.30.360.10">
    <property type="entry name" value="Dihydrodipicolinate Reductase, domain 2"/>
    <property type="match status" value="1"/>
</dbReference>
<feature type="domain" description="Saccharopine dehydrogenase NADP binding" evidence="2">
    <location>
        <begin position="4"/>
        <end position="115"/>
    </location>
</feature>
<dbReference type="InterPro" id="IPR036291">
    <property type="entry name" value="NAD(P)-bd_dom_sf"/>
</dbReference>
<dbReference type="SUPFAM" id="SSF55347">
    <property type="entry name" value="Glyceraldehyde-3-phosphate dehydrogenase-like, C-terminal domain"/>
    <property type="match status" value="1"/>
</dbReference>
<keyword evidence="1" id="KW-0560">Oxidoreductase</keyword>
<sequence>MKKILVLGAGLVAKPLVQYLLDQSDIQVMVASRTVSKAEKLVGDHPRGFTRSLDVSDESTLNQLIASHDLTISLLPWTHHMIVAKMCLENTKHLVTTSYVKEEMNNLDQPTRERGLLFLNEIGLDPGIDHMSAMKIIHHVRDNGGKITSFRSYCGGLPALEANNNPFGYKFSWSPKGVILAATNPAQYMVDSKTVSVLSQELFDDYHFIDIPGLGTYEAYPNRDSLPYIDLYGFKSIETMYRGTLRNIGHCETWRNLVALGLLDNENSLNLADKTTVQFFNEFILKAEQHDVYKTLVSKLDLKKASVLLRKLQWLGLLDNEALNITTGTAVDVLTDLMTRRLEYAAGERDLVILHHDFLAEYPTKKEKITSTLIDNGIPHGDTAMSRTVGLPAAIAAALIVRNEIKLTGVRIPVDGEVYNPVMKELVALGVDFNEVYQTV</sequence>
<gene>
    <name evidence="4" type="ORF">ACFL27_18435</name>
</gene>
<proteinExistence type="predicted"/>
<evidence type="ECO:0000313" key="5">
    <source>
        <dbReference type="Proteomes" id="UP001594351"/>
    </source>
</evidence>
<accession>A0ABV6Z158</accession>
<keyword evidence="5" id="KW-1185">Reference proteome</keyword>
<evidence type="ECO:0000313" key="4">
    <source>
        <dbReference type="EMBL" id="MFC1852177.1"/>
    </source>
</evidence>
<dbReference type="SUPFAM" id="SSF51735">
    <property type="entry name" value="NAD(P)-binding Rossmann-fold domains"/>
    <property type="match status" value="1"/>
</dbReference>
<comment type="caution">
    <text evidence="4">The sequence shown here is derived from an EMBL/GenBank/DDBJ whole genome shotgun (WGS) entry which is preliminary data.</text>
</comment>
<evidence type="ECO:0000256" key="1">
    <source>
        <dbReference type="ARBA" id="ARBA00023002"/>
    </source>
</evidence>
<organism evidence="4 5">
    <name type="scientific">candidate division CSSED10-310 bacterium</name>
    <dbReference type="NCBI Taxonomy" id="2855610"/>
    <lineage>
        <taxon>Bacteria</taxon>
        <taxon>Bacteria division CSSED10-310</taxon>
    </lineage>
</organism>
<protein>
    <submittedName>
        <fullName evidence="4">Saccharopine dehydrogenase C-terminal domain-containing protein</fullName>
    </submittedName>
</protein>
<dbReference type="Pfam" id="PF03435">
    <property type="entry name" value="Sacchrp_dh_NADP"/>
    <property type="match status" value="1"/>
</dbReference>
<reference evidence="4 5" key="1">
    <citation type="submission" date="2024-09" db="EMBL/GenBank/DDBJ databases">
        <title>Laminarin stimulates single cell rates of sulfate reduction while oxygen inhibits transcriptomic activity in coastal marine sediment.</title>
        <authorList>
            <person name="Lindsay M."/>
            <person name="Orcutt B."/>
            <person name="Emerson D."/>
            <person name="Stepanauskas R."/>
            <person name="D'Angelo T."/>
        </authorList>
    </citation>
    <scope>NUCLEOTIDE SEQUENCE [LARGE SCALE GENOMIC DNA]</scope>
    <source>
        <strain evidence="4">SAG AM-311-K15</strain>
    </source>
</reference>
<evidence type="ECO:0000259" key="3">
    <source>
        <dbReference type="Pfam" id="PF16653"/>
    </source>
</evidence>
<dbReference type="Gene3D" id="3.40.50.720">
    <property type="entry name" value="NAD(P)-binding Rossmann-like Domain"/>
    <property type="match status" value="1"/>
</dbReference>